<feature type="domain" description="HTH araC/xylS-type" evidence="5">
    <location>
        <begin position="665"/>
        <end position="763"/>
    </location>
</feature>
<evidence type="ECO:0000256" key="2">
    <source>
        <dbReference type="ARBA" id="ARBA00023125"/>
    </source>
</evidence>
<keyword evidence="3" id="KW-0804">Transcription</keyword>
<comment type="caution">
    <text evidence="6">The sequence shown here is derived from an EMBL/GenBank/DDBJ whole genome shotgun (WGS) entry which is preliminary data.</text>
</comment>
<dbReference type="InterPro" id="IPR018060">
    <property type="entry name" value="HTH_AraC"/>
</dbReference>
<keyword evidence="2" id="KW-0238">DNA-binding</keyword>
<dbReference type="InterPro" id="IPR041522">
    <property type="entry name" value="CdaR_GGDEF"/>
</dbReference>
<dbReference type="Pfam" id="PF12833">
    <property type="entry name" value="HTH_18"/>
    <property type="match status" value="1"/>
</dbReference>
<dbReference type="InterPro" id="IPR009057">
    <property type="entry name" value="Homeodomain-like_sf"/>
</dbReference>
<dbReference type="PANTHER" id="PTHR43280">
    <property type="entry name" value="ARAC-FAMILY TRANSCRIPTIONAL REGULATOR"/>
    <property type="match status" value="1"/>
</dbReference>
<sequence length="767" mass="87898">MKLLTYSLLIAIIPNMVTSILAYVNVTKVFRQEASTKNQVLLTQMKSAMEILVQQIQENNKQVIYNTSFRNFENFPNGYYYENLSGNLKTEDLPTNYWYLRNKDEAVNSINLFKLSSSYVDTVYYYDRDKSIVLTFGGETLLKQYDYGSFYDKDWFDSLDRFDERGMVFLDTRPAMQANQSLKNVITLIIRSSVSNAFIINLDVDKLEDKIVSKLSDQDNLLIVSRERGLIFKSHGEKTTDELLELIKDDTRVFQDTNNTVIQKNMLITSTFSPELGWSFVNYTSMDSLEQGLNYLKQQILMSSLFLIFATILIAFLSSKKLYRPLQQVMDTMRVQKQKADGSSKPELKDEFQDIADFVRLTVYEKERIIDRLQESLPYYREKFILSLLKPSTRTEEEINAKLDYLGIEFELGPVICFVVSMDNYTILLEAEDPKIIDLYRIKVIHLLQQCNYDGEQVLITEVEDDKLAIVMTMGNLSLDNVFLIAEGMMQQLQESMGDGFTVGIGSPCSDMSTLPGSYHGALESLQFRFLYGGNQVIFIGDVSLISSGDQDWFKQLSEAYVANIKLGKSEDAKQTLDAIVENIKEKRIHYNEARSFFAQLLQGLQYGISAIGGKTDTLFGLDPYQKLANKQRIEDITDWFEELTDRVIVSVSEEFNAKGTNHITKILDIIDADLSQDLSLNAVASRLSLNPSYVSRLFKQFVGKTFVEFVTSRRIEQGKLLLETTDMKVGDVATSVGYQNSYYFIKLFKEATGMTPGEYRKQHVRE</sequence>
<feature type="transmembrane region" description="Helical" evidence="4">
    <location>
        <begin position="300"/>
        <end position="318"/>
    </location>
</feature>
<keyword evidence="4" id="KW-0812">Transmembrane</keyword>
<protein>
    <submittedName>
        <fullName evidence="6">AraC family transcriptional regulator</fullName>
    </submittedName>
</protein>
<proteinExistence type="predicted"/>
<gene>
    <name evidence="6" type="ORF">OB236_04605</name>
</gene>
<keyword evidence="4" id="KW-1133">Transmembrane helix</keyword>
<name>A0ABT2UA18_9BACL</name>
<keyword evidence="7" id="KW-1185">Reference proteome</keyword>
<dbReference type="EMBL" id="JAOQIO010000007">
    <property type="protein sequence ID" value="MCU6791407.1"/>
    <property type="molecule type" value="Genomic_DNA"/>
</dbReference>
<dbReference type="PROSITE" id="PS00041">
    <property type="entry name" value="HTH_ARAC_FAMILY_1"/>
    <property type="match status" value="1"/>
</dbReference>
<reference evidence="6 7" key="1">
    <citation type="submission" date="2022-09" db="EMBL/GenBank/DDBJ databases">
        <authorList>
            <person name="Han X.L."/>
            <person name="Wang Q."/>
            <person name="Lu T."/>
        </authorList>
    </citation>
    <scope>NUCLEOTIDE SEQUENCE [LARGE SCALE GENOMIC DNA]</scope>
    <source>
        <strain evidence="6 7">WQ 127069</strain>
    </source>
</reference>
<evidence type="ECO:0000256" key="4">
    <source>
        <dbReference type="SAM" id="Phobius"/>
    </source>
</evidence>
<dbReference type="PANTHER" id="PTHR43280:SF2">
    <property type="entry name" value="HTH-TYPE TRANSCRIPTIONAL REGULATOR EXSA"/>
    <property type="match status" value="1"/>
</dbReference>
<evidence type="ECO:0000256" key="3">
    <source>
        <dbReference type="ARBA" id="ARBA00023163"/>
    </source>
</evidence>
<dbReference type="InterPro" id="IPR018062">
    <property type="entry name" value="HTH_AraC-typ_CS"/>
</dbReference>
<dbReference type="SMART" id="SM00342">
    <property type="entry name" value="HTH_ARAC"/>
    <property type="match status" value="1"/>
</dbReference>
<keyword evidence="4" id="KW-0472">Membrane</keyword>
<evidence type="ECO:0000259" key="5">
    <source>
        <dbReference type="PROSITE" id="PS01124"/>
    </source>
</evidence>
<organism evidence="6 7">
    <name type="scientific">Paenibacillus baimaensis</name>
    <dbReference type="NCBI Taxonomy" id="2982185"/>
    <lineage>
        <taxon>Bacteria</taxon>
        <taxon>Bacillati</taxon>
        <taxon>Bacillota</taxon>
        <taxon>Bacilli</taxon>
        <taxon>Bacillales</taxon>
        <taxon>Paenibacillaceae</taxon>
        <taxon>Paenibacillus</taxon>
    </lineage>
</organism>
<dbReference type="Pfam" id="PF17853">
    <property type="entry name" value="GGDEF_2"/>
    <property type="match status" value="1"/>
</dbReference>
<evidence type="ECO:0000313" key="7">
    <source>
        <dbReference type="Proteomes" id="UP001652445"/>
    </source>
</evidence>
<accession>A0ABT2UA18</accession>
<dbReference type="InterPro" id="IPR020449">
    <property type="entry name" value="Tscrpt_reg_AraC-type_HTH"/>
</dbReference>
<dbReference type="PROSITE" id="PS01124">
    <property type="entry name" value="HTH_ARAC_FAMILY_2"/>
    <property type="match status" value="1"/>
</dbReference>
<evidence type="ECO:0000313" key="6">
    <source>
        <dbReference type="EMBL" id="MCU6791407.1"/>
    </source>
</evidence>
<dbReference type="Gene3D" id="1.10.10.60">
    <property type="entry name" value="Homeodomain-like"/>
    <property type="match status" value="2"/>
</dbReference>
<evidence type="ECO:0000256" key="1">
    <source>
        <dbReference type="ARBA" id="ARBA00023015"/>
    </source>
</evidence>
<dbReference type="PRINTS" id="PR00032">
    <property type="entry name" value="HTHARAC"/>
</dbReference>
<dbReference type="Proteomes" id="UP001652445">
    <property type="component" value="Unassembled WGS sequence"/>
</dbReference>
<keyword evidence="1" id="KW-0805">Transcription regulation</keyword>
<dbReference type="SUPFAM" id="SSF46689">
    <property type="entry name" value="Homeodomain-like"/>
    <property type="match status" value="2"/>
</dbReference>